<protein>
    <submittedName>
        <fullName evidence="1">Uncharacterized protein</fullName>
    </submittedName>
</protein>
<comment type="caution">
    <text evidence="1">The sequence shown here is derived from an EMBL/GenBank/DDBJ whole genome shotgun (WGS) entry which is preliminary data.</text>
</comment>
<proteinExistence type="predicted"/>
<gene>
    <name evidence="1" type="ORF">C8J55DRAFT_489548</name>
</gene>
<reference evidence="1" key="2">
    <citation type="journal article" date="2023" name="Proc. Natl. Acad. Sci. U.S.A.">
        <title>A global phylogenomic analysis of the shiitake genus Lentinula.</title>
        <authorList>
            <person name="Sierra-Patev S."/>
            <person name="Min B."/>
            <person name="Naranjo-Ortiz M."/>
            <person name="Looney B."/>
            <person name="Konkel Z."/>
            <person name="Slot J.C."/>
            <person name="Sakamoto Y."/>
            <person name="Steenwyk J.L."/>
            <person name="Rokas A."/>
            <person name="Carro J."/>
            <person name="Camarero S."/>
            <person name="Ferreira P."/>
            <person name="Molpeceres G."/>
            <person name="Ruiz-Duenas F.J."/>
            <person name="Serrano A."/>
            <person name="Henrissat B."/>
            <person name="Drula E."/>
            <person name="Hughes K.W."/>
            <person name="Mata J.L."/>
            <person name="Ishikawa N.K."/>
            <person name="Vargas-Isla R."/>
            <person name="Ushijima S."/>
            <person name="Smith C.A."/>
            <person name="Donoghue J."/>
            <person name="Ahrendt S."/>
            <person name="Andreopoulos W."/>
            <person name="He G."/>
            <person name="LaButti K."/>
            <person name="Lipzen A."/>
            <person name="Ng V."/>
            <person name="Riley R."/>
            <person name="Sandor L."/>
            <person name="Barry K."/>
            <person name="Martinez A.T."/>
            <person name="Xiao Y."/>
            <person name="Gibbons J.G."/>
            <person name="Terashima K."/>
            <person name="Grigoriev I.V."/>
            <person name="Hibbett D."/>
        </authorList>
    </citation>
    <scope>NUCLEOTIDE SEQUENCE</scope>
    <source>
        <strain evidence="1">Sp2 HRB7682 ss15</strain>
    </source>
</reference>
<dbReference type="AlphaFoldDB" id="A0A9W9AB55"/>
<dbReference type="Proteomes" id="UP001150238">
    <property type="component" value="Unassembled WGS sequence"/>
</dbReference>
<evidence type="ECO:0000313" key="1">
    <source>
        <dbReference type="EMBL" id="KAJ4478743.1"/>
    </source>
</evidence>
<name>A0A9W9AB55_9AGAR</name>
<organism evidence="1 2">
    <name type="scientific">Lentinula lateritia</name>
    <dbReference type="NCBI Taxonomy" id="40482"/>
    <lineage>
        <taxon>Eukaryota</taxon>
        <taxon>Fungi</taxon>
        <taxon>Dikarya</taxon>
        <taxon>Basidiomycota</taxon>
        <taxon>Agaricomycotina</taxon>
        <taxon>Agaricomycetes</taxon>
        <taxon>Agaricomycetidae</taxon>
        <taxon>Agaricales</taxon>
        <taxon>Marasmiineae</taxon>
        <taxon>Omphalotaceae</taxon>
        <taxon>Lentinula</taxon>
    </lineage>
</organism>
<dbReference type="EMBL" id="JANVFS010000017">
    <property type="protein sequence ID" value="KAJ4478743.1"/>
    <property type="molecule type" value="Genomic_DNA"/>
</dbReference>
<accession>A0A9W9AB55</accession>
<evidence type="ECO:0000313" key="2">
    <source>
        <dbReference type="Proteomes" id="UP001150238"/>
    </source>
</evidence>
<reference evidence="1" key="1">
    <citation type="submission" date="2022-08" db="EMBL/GenBank/DDBJ databases">
        <authorList>
            <consortium name="DOE Joint Genome Institute"/>
            <person name="Min B."/>
            <person name="Riley R."/>
            <person name="Sierra-Patev S."/>
            <person name="Naranjo-Ortiz M."/>
            <person name="Looney B."/>
            <person name="Konkel Z."/>
            <person name="Slot J.C."/>
            <person name="Sakamoto Y."/>
            <person name="Steenwyk J.L."/>
            <person name="Rokas A."/>
            <person name="Carro J."/>
            <person name="Camarero S."/>
            <person name="Ferreira P."/>
            <person name="Molpeceres G."/>
            <person name="Ruiz-Duenas F.J."/>
            <person name="Serrano A."/>
            <person name="Henrissat B."/>
            <person name="Drula E."/>
            <person name="Hughes K.W."/>
            <person name="Mata J.L."/>
            <person name="Ishikawa N.K."/>
            <person name="Vargas-Isla R."/>
            <person name="Ushijima S."/>
            <person name="Smith C.A."/>
            <person name="Ahrendt S."/>
            <person name="Andreopoulos W."/>
            <person name="He G."/>
            <person name="Labutti K."/>
            <person name="Lipzen A."/>
            <person name="Ng V."/>
            <person name="Sandor L."/>
            <person name="Barry K."/>
            <person name="Martinez A.T."/>
            <person name="Xiao Y."/>
            <person name="Gibbons J.G."/>
            <person name="Terashima K."/>
            <person name="Hibbett D.S."/>
            <person name="Grigoriev I.V."/>
        </authorList>
    </citation>
    <scope>NUCLEOTIDE SEQUENCE</scope>
    <source>
        <strain evidence="1">Sp2 HRB7682 ss15</strain>
    </source>
</reference>
<sequence>MVLKCTPTTINTPIELFEMIARYAAQDKHTGTSLARVSKAVNFWITPILYSSIDLRTDLDIELLQQTFEGTSGQQLALYLQTLYMGIFTAELGQVMSKLCINIHNVIVPQMRAHCLFHLSPPNGVPWLTILGPLRPLHLSTITIPVLKTVTHLRFPWDTPYGNFGEVDKLSFTHFACVYKPIKRGITGHEYLRSLIQLLLKIDTIKVLVICIDLRKPSVHVSSSEINGMVEYLLNFEQKDRRVVICTSKSMELVEGMCDEEFWRYAEEVISLRM</sequence>